<organism evidence="3 4">
    <name type="scientific">Candidatus Pseudobacter hemicellulosilyticus</name>
    <dbReference type="NCBI Taxonomy" id="3121375"/>
    <lineage>
        <taxon>Bacteria</taxon>
        <taxon>Pseudomonadati</taxon>
        <taxon>Bacteroidota</taxon>
        <taxon>Chitinophagia</taxon>
        <taxon>Chitinophagales</taxon>
        <taxon>Chitinophagaceae</taxon>
        <taxon>Pseudobacter</taxon>
    </lineage>
</organism>
<feature type="signal peptide" evidence="2">
    <location>
        <begin position="1"/>
        <end position="19"/>
    </location>
</feature>
<keyword evidence="2" id="KW-0732">Signal</keyword>
<dbReference type="Proteomes" id="UP001220610">
    <property type="component" value="Chromosome"/>
</dbReference>
<evidence type="ECO:0000313" key="3">
    <source>
        <dbReference type="EMBL" id="WEK35987.1"/>
    </source>
</evidence>
<feature type="chain" id="PRO_5042535355" evidence="2">
    <location>
        <begin position="20"/>
        <end position="698"/>
    </location>
</feature>
<proteinExistence type="predicted"/>
<reference evidence="3" key="1">
    <citation type="submission" date="2023-03" db="EMBL/GenBank/DDBJ databases">
        <title>Andean soil-derived lignocellulolytic bacterial consortium as a source of novel taxa and putative plastic-active enzymes.</title>
        <authorList>
            <person name="Diaz-Garcia L."/>
            <person name="Chuvochina M."/>
            <person name="Feuerriegel G."/>
            <person name="Bunk B."/>
            <person name="Sproer C."/>
            <person name="Streit W.R."/>
            <person name="Rodriguez L.M."/>
            <person name="Overmann J."/>
            <person name="Jimenez D.J."/>
        </authorList>
    </citation>
    <scope>NUCLEOTIDE SEQUENCE</scope>
    <source>
        <strain evidence="3">MAG 7</strain>
    </source>
</reference>
<feature type="region of interest" description="Disordered" evidence="1">
    <location>
        <begin position="562"/>
        <end position="586"/>
    </location>
</feature>
<name>A0AAJ5WUP9_9BACT</name>
<evidence type="ECO:0000256" key="1">
    <source>
        <dbReference type="SAM" id="MobiDB-lite"/>
    </source>
</evidence>
<protein>
    <submittedName>
        <fullName evidence="3">Uncharacterized protein</fullName>
    </submittedName>
</protein>
<evidence type="ECO:0000313" key="4">
    <source>
        <dbReference type="Proteomes" id="UP001220610"/>
    </source>
</evidence>
<dbReference type="EMBL" id="CP119311">
    <property type="protein sequence ID" value="WEK35987.1"/>
    <property type="molecule type" value="Genomic_DNA"/>
</dbReference>
<gene>
    <name evidence="3" type="ORF">P0Y53_00615</name>
</gene>
<sequence>MVKHWFFICLACFAVGTTAAQDDMGVQYTGTASYVSRTTGKGADNSSQYSASSWSSLVEYKMDATITKGKGTGSSSLVIRRQRTDSEWFSGEKTTGTKTETGNANGSAATELTLQLSDDGKSYSFFIYIPPCTGTLTTTYSAGQQGENAPMPVGQTREAGQDEGLIQVEYQPVKNGVEVLSGEIRERTDDGDGYTETILSWNFYRKPFEGELIITPVNYDSWLPAPGKDEASHGSSLKVGLLARGKGGKPLPVKVKSFKVSLENTSREPGISINYPLNPGEPLPDLRLLPSGGAQPDKDGQTIELPSADGKTGTVVIGAFDGGGYTTLRAEAILTNGHRITGTLLTPAGPAAILIPKRKEGSAIASSWLARYNDPGEQEDKDVSPGNNKQGDGLTVYEEYRGIVSKGKYLRLDPGKKELGVQVKETDLPIFHKGLQLVQAASGLVIIPLYENELPEGRIFNVNRGHASNGEQYALRLLNEDLTKYANTYKHKSTGMNFPFSDYGKGTRQSVKTVIDLAEMTAAYQEQLDSAKASNTRLPYTLEDEIANTVAHELLHGVNVSHHGTVPEEKPRPLTPAPKNGGKPPRVPVYAFGVDGHRWDALDGKPENERYVDGKIGRPQSDASGDMSCIMVYTTYYQWFIDLKPGVQVHYHSMPYLPYGKKLCTSATGTGLNANGKYFGDAERGAGNCLSQISVKSY</sequence>
<accession>A0AAJ5WUP9</accession>
<evidence type="ECO:0000256" key="2">
    <source>
        <dbReference type="SAM" id="SignalP"/>
    </source>
</evidence>
<dbReference type="AlphaFoldDB" id="A0AAJ5WUP9"/>